<evidence type="ECO:0000313" key="3">
    <source>
        <dbReference type="EMBL" id="PMP81092.1"/>
    </source>
</evidence>
<feature type="non-terminal residue" evidence="3">
    <location>
        <position position="204"/>
    </location>
</feature>
<feature type="compositionally biased region" description="Basic and acidic residues" evidence="1">
    <location>
        <begin position="1"/>
        <end position="24"/>
    </location>
</feature>
<reference evidence="3 4" key="1">
    <citation type="submission" date="2018-01" db="EMBL/GenBank/DDBJ databases">
        <title>Metagenomic assembled genomes from two thermal pools in the Uzon Caldera, Kamchatka, Russia.</title>
        <authorList>
            <person name="Wilkins L."/>
            <person name="Ettinger C."/>
        </authorList>
    </citation>
    <scope>NUCLEOTIDE SEQUENCE [LARGE SCALE GENOMIC DNA]</scope>
    <source>
        <strain evidence="3">ARK-10</strain>
    </source>
</reference>
<accession>A0A2J6X454</accession>
<dbReference type="PROSITE" id="PS50980">
    <property type="entry name" value="COA_CT_NTER"/>
    <property type="match status" value="1"/>
</dbReference>
<gene>
    <name evidence="3" type="ORF">C0175_06140</name>
</gene>
<dbReference type="InterPro" id="IPR029045">
    <property type="entry name" value="ClpP/crotonase-like_dom_sf"/>
</dbReference>
<name>A0A2J6X454_9BACT</name>
<feature type="domain" description="CoA carboxyltransferase N-terminal" evidence="2">
    <location>
        <begin position="1"/>
        <end position="204"/>
    </location>
</feature>
<dbReference type="PANTHER" id="PTHR43842">
    <property type="entry name" value="PROPIONYL-COA CARBOXYLASE BETA CHAIN"/>
    <property type="match status" value="1"/>
</dbReference>
<protein>
    <submittedName>
        <fullName evidence="3">Methylmalonyl-CoA carboxyltransferase</fullName>
    </submittedName>
</protein>
<comment type="caution">
    <text evidence="3">The sequence shown here is derived from an EMBL/GenBank/DDBJ whole genome shotgun (WGS) entry which is preliminary data.</text>
</comment>
<dbReference type="InterPro" id="IPR000438">
    <property type="entry name" value="Acetyl_CoA_COase_Trfase_b_su"/>
</dbReference>
<dbReference type="InterPro" id="IPR011762">
    <property type="entry name" value="COA_CT_N"/>
</dbReference>
<dbReference type="Gene3D" id="3.90.226.10">
    <property type="entry name" value="2-enoyl-CoA Hydratase, Chain A, domain 1"/>
    <property type="match status" value="1"/>
</dbReference>
<evidence type="ECO:0000313" key="4">
    <source>
        <dbReference type="Proteomes" id="UP000236910"/>
    </source>
</evidence>
<dbReference type="EMBL" id="PNIX01000348">
    <property type="protein sequence ID" value="PMP81092.1"/>
    <property type="molecule type" value="Genomic_DNA"/>
</dbReference>
<feature type="region of interest" description="Disordered" evidence="1">
    <location>
        <begin position="1"/>
        <end position="33"/>
    </location>
</feature>
<dbReference type="AlphaFoldDB" id="A0A2J6X454"/>
<dbReference type="Pfam" id="PF01039">
    <property type="entry name" value="Carboxyl_trans"/>
    <property type="match status" value="1"/>
</dbReference>
<proteinExistence type="predicted"/>
<dbReference type="InterPro" id="IPR034733">
    <property type="entry name" value="AcCoA_carboxyl_beta"/>
</dbReference>
<dbReference type="GO" id="GO:0006633">
    <property type="term" value="P:fatty acid biosynthetic process"/>
    <property type="evidence" value="ECO:0007669"/>
    <property type="project" value="InterPro"/>
</dbReference>
<organism evidence="3 4">
    <name type="scientific">Caldisericum exile</name>
    <dbReference type="NCBI Taxonomy" id="693075"/>
    <lineage>
        <taxon>Bacteria</taxon>
        <taxon>Pseudomonadati</taxon>
        <taxon>Caldisericota/Cryosericota group</taxon>
        <taxon>Caldisericota</taxon>
        <taxon>Caldisericia</taxon>
        <taxon>Caldisericales</taxon>
        <taxon>Caldisericaceae</taxon>
        <taxon>Caldisericum</taxon>
    </lineage>
</organism>
<dbReference type="PANTHER" id="PTHR43842:SF2">
    <property type="entry name" value="PROPIONYL-COA CARBOXYLASE BETA CHAIN, MITOCHONDRIAL"/>
    <property type="match status" value="1"/>
</dbReference>
<dbReference type="SUPFAM" id="SSF52096">
    <property type="entry name" value="ClpP/crotonase"/>
    <property type="match status" value="1"/>
</dbReference>
<dbReference type="PRINTS" id="PR01070">
    <property type="entry name" value="ACCCTRFRASEB"/>
</dbReference>
<dbReference type="GO" id="GO:0004658">
    <property type="term" value="F:propionyl-CoA carboxylase activity"/>
    <property type="evidence" value="ECO:0007669"/>
    <property type="project" value="TreeGrafter"/>
</dbReference>
<dbReference type="GO" id="GO:0003989">
    <property type="term" value="F:acetyl-CoA carboxylase activity"/>
    <property type="evidence" value="ECO:0007669"/>
    <property type="project" value="InterPro"/>
</dbReference>
<dbReference type="GO" id="GO:0009317">
    <property type="term" value="C:acetyl-CoA carboxylase complex"/>
    <property type="evidence" value="ECO:0007669"/>
    <property type="project" value="InterPro"/>
</dbReference>
<dbReference type="GO" id="GO:0016740">
    <property type="term" value="F:transferase activity"/>
    <property type="evidence" value="ECO:0007669"/>
    <property type="project" value="UniProtKB-KW"/>
</dbReference>
<keyword evidence="3" id="KW-0808">Transferase</keyword>
<dbReference type="Proteomes" id="UP000236910">
    <property type="component" value="Unassembled WGS sequence"/>
</dbReference>
<evidence type="ECO:0000259" key="2">
    <source>
        <dbReference type="PROSITE" id="PS50980"/>
    </source>
</evidence>
<sequence length="204" mass="22388">MSIEDKLKQLEEKKSKTKKLDPRTGKKKNQKGKLTARERIDLLINFGTFEEFDPFVKTRSTYFGLDKKFIPADGVVKGIGLINGRRVALYSQDFTSLGGSLGEMHALKIVKMQELAMKLGIPFVAMNDSGGARIHEGVDSLRGYSEIFLRNVRASGVIPQISLQLGPTAGGAVYSPALMDFIIMTEQATMYITGPNVVEAVTGE</sequence>
<dbReference type="InterPro" id="IPR051047">
    <property type="entry name" value="AccD/PCCB"/>
</dbReference>
<evidence type="ECO:0000256" key="1">
    <source>
        <dbReference type="SAM" id="MobiDB-lite"/>
    </source>
</evidence>